<organism evidence="3 4">
    <name type="scientific">Brucella pseudogrignonensis</name>
    <dbReference type="NCBI Taxonomy" id="419475"/>
    <lineage>
        <taxon>Bacteria</taxon>
        <taxon>Pseudomonadati</taxon>
        <taxon>Pseudomonadota</taxon>
        <taxon>Alphaproteobacteria</taxon>
        <taxon>Hyphomicrobiales</taxon>
        <taxon>Brucellaceae</taxon>
        <taxon>Brucella/Ochrobactrum group</taxon>
        <taxon>Brucella</taxon>
    </lineage>
</organism>
<dbReference type="AlphaFoldDB" id="A0A256G494"/>
<evidence type="ECO:0000313" key="4">
    <source>
        <dbReference type="Proteomes" id="UP000216188"/>
    </source>
</evidence>
<evidence type="ECO:0000259" key="1">
    <source>
        <dbReference type="Pfam" id="PF04230"/>
    </source>
</evidence>
<dbReference type="EMBL" id="NNRM01000046">
    <property type="protein sequence ID" value="OYR21912.1"/>
    <property type="molecule type" value="Genomic_DNA"/>
</dbReference>
<evidence type="ECO:0000313" key="5">
    <source>
        <dbReference type="Proteomes" id="UP000526233"/>
    </source>
</evidence>
<dbReference type="Proteomes" id="UP000216188">
    <property type="component" value="Unassembled WGS sequence"/>
</dbReference>
<name>A0A256G494_9HYPH</name>
<dbReference type="Pfam" id="PF04230">
    <property type="entry name" value="PS_pyruv_trans"/>
    <property type="match status" value="1"/>
</dbReference>
<dbReference type="InterPro" id="IPR007345">
    <property type="entry name" value="Polysacch_pyruvyl_Trfase"/>
</dbReference>
<protein>
    <submittedName>
        <fullName evidence="3">Polysaccharide pyruvyl transferase family protein</fullName>
    </submittedName>
</protein>
<reference evidence="3 4" key="1">
    <citation type="submission" date="2017-07" db="EMBL/GenBank/DDBJ databases">
        <title>Phylogenetic study on the rhizospheric bacterium Ochrobactrum sp. A44.</title>
        <authorList>
            <person name="Krzyzanowska D.M."/>
            <person name="Ossowicki A."/>
            <person name="Rajewska M."/>
            <person name="Maciag T."/>
            <person name="Kaczynski Z."/>
            <person name="Czerwicka M."/>
            <person name="Jafra S."/>
        </authorList>
    </citation>
    <scope>NUCLEOTIDE SEQUENCE [LARGE SCALE GENOMIC DNA]</scope>
    <source>
        <strain evidence="3 4">CCUG 30717</strain>
    </source>
</reference>
<dbReference type="Proteomes" id="UP000526233">
    <property type="component" value="Unassembled WGS sequence"/>
</dbReference>
<sequence>MSRPTNPRILVTGIPSHLTRLIDRADKAQVYYSEKQKDSESRDNFIQELKNISNTGNYLIGEGAMTALLPSAKHIPFWHLYNCVNNGTGVEEINKEFDICVFTCANLLRKGLSADAEALVLSKLDMPVVMLGIGIQNRPDIEGEDGLPAGTKKLLEVLKSREHYFLTRGENAAGYLRDQGFSYVRPVGCPSLYFRPDNMRKAITRLPQVKVGEGRTVFTGYMGAELETIGDMNALSSDDGRSAYVVQDELLHFDMQLESDANGRAYDSTTGELVGPLTYKGSSDLKKKLSVHAFLDTNQWRAWCSTMDFSFGRRFHGNIISMQAGVPSLMVAVDDRMREMLNFSGLPKIDARDLNAANDRRAFVSDHIAAMNIPDVVEKYSARERNFRSVLSDIGIGASHA</sequence>
<keyword evidence="3" id="KW-0808">Transferase</keyword>
<gene>
    <name evidence="3" type="ORF">CEV34_4713</name>
    <name evidence="2" type="ORF">EHE22_00505</name>
</gene>
<reference evidence="2 5" key="2">
    <citation type="submission" date="2018-11" db="EMBL/GenBank/DDBJ databases">
        <title>Genome sequencing and analysis.</title>
        <authorList>
            <person name="Huang Y.-T."/>
        </authorList>
    </citation>
    <scope>NUCLEOTIDE SEQUENCE [LARGE SCALE GENOMIC DNA]</scope>
    <source>
        <strain evidence="2 5">SHIN</strain>
    </source>
</reference>
<dbReference type="EMBL" id="PKQI01000001">
    <property type="protein sequence ID" value="NNV18912.1"/>
    <property type="molecule type" value="Genomic_DNA"/>
</dbReference>
<dbReference type="RefSeq" id="WP_079213255.1">
    <property type="nucleotide sequence ID" value="NZ_CP091784.1"/>
</dbReference>
<feature type="domain" description="Polysaccharide pyruvyl transferase" evidence="1">
    <location>
        <begin position="54"/>
        <end position="334"/>
    </location>
</feature>
<proteinExistence type="predicted"/>
<accession>A0A256G494</accession>
<dbReference type="GO" id="GO:0016740">
    <property type="term" value="F:transferase activity"/>
    <property type="evidence" value="ECO:0007669"/>
    <property type="project" value="UniProtKB-KW"/>
</dbReference>
<keyword evidence="4" id="KW-1185">Reference proteome</keyword>
<evidence type="ECO:0000313" key="2">
    <source>
        <dbReference type="EMBL" id="NNV18912.1"/>
    </source>
</evidence>
<dbReference type="GeneID" id="93110146"/>
<comment type="caution">
    <text evidence="3">The sequence shown here is derived from an EMBL/GenBank/DDBJ whole genome shotgun (WGS) entry which is preliminary data.</text>
</comment>
<evidence type="ECO:0000313" key="3">
    <source>
        <dbReference type="EMBL" id="OYR21912.1"/>
    </source>
</evidence>